<dbReference type="PANTHER" id="PTHR30231">
    <property type="entry name" value="DNA POLYMERASE III SUBUNIT EPSILON"/>
    <property type="match status" value="1"/>
</dbReference>
<keyword evidence="2" id="KW-0479">Metal-binding</keyword>
<dbReference type="InterPro" id="IPR012337">
    <property type="entry name" value="RNaseH-like_sf"/>
</dbReference>
<dbReference type="Proteomes" id="UP000317122">
    <property type="component" value="Unassembled WGS sequence"/>
</dbReference>
<feature type="binding site" evidence="2">
    <location>
        <position position="178"/>
    </location>
    <ligand>
        <name>Mg(2+)</name>
        <dbReference type="ChEBI" id="CHEBI:18420"/>
        <label>2</label>
    </ligand>
</feature>
<dbReference type="InterPro" id="IPR023607">
    <property type="entry name" value="Exodeoxyribonuclease_I"/>
</dbReference>
<dbReference type="Gene3D" id="3.30.420.10">
    <property type="entry name" value="Ribonuclease H-like superfamily/Ribonuclease H"/>
    <property type="match status" value="1"/>
</dbReference>
<dbReference type="OrthoDB" id="9763470at2"/>
<dbReference type="SMART" id="SM00479">
    <property type="entry name" value="EXOIII"/>
    <property type="match status" value="1"/>
</dbReference>
<keyword evidence="2" id="KW-0460">Magnesium</keyword>
<feature type="domain" description="ExoI C-terminal" evidence="4">
    <location>
        <begin position="338"/>
        <end position="465"/>
    </location>
</feature>
<feature type="binding site" evidence="1">
    <location>
        <position position="9"/>
    </location>
    <ligand>
        <name>substrate</name>
    </ligand>
</feature>
<dbReference type="Gene3D" id="1.20.1280.70">
    <property type="entry name" value="Exonuclease ExoI, domain 3"/>
    <property type="match status" value="1"/>
</dbReference>
<evidence type="ECO:0000256" key="1">
    <source>
        <dbReference type="PIRSR" id="PIRSR000977-1"/>
    </source>
</evidence>
<evidence type="ECO:0000259" key="4">
    <source>
        <dbReference type="PROSITE" id="PS51785"/>
    </source>
</evidence>
<dbReference type="GO" id="GO:0045004">
    <property type="term" value="P:DNA replication proofreading"/>
    <property type="evidence" value="ECO:0007669"/>
    <property type="project" value="TreeGrafter"/>
</dbReference>
<dbReference type="SUPFAM" id="SSF53098">
    <property type="entry name" value="Ribonuclease H-like"/>
    <property type="match status" value="1"/>
</dbReference>
<dbReference type="InterPro" id="IPR034747">
    <property type="entry name" value="EXOI_SH3"/>
</dbReference>
<dbReference type="GO" id="GO:0005829">
    <property type="term" value="C:cytosol"/>
    <property type="evidence" value="ECO:0007669"/>
    <property type="project" value="TreeGrafter"/>
</dbReference>
<dbReference type="GO" id="GO:0046872">
    <property type="term" value="F:metal ion binding"/>
    <property type="evidence" value="ECO:0007669"/>
    <property type="project" value="UniProtKB-KW"/>
</dbReference>
<dbReference type="RefSeq" id="WP_145720636.1">
    <property type="nucleotide sequence ID" value="NZ_BSPF01000064.1"/>
</dbReference>
<dbReference type="InterPro" id="IPR013520">
    <property type="entry name" value="Ribonucl_H"/>
</dbReference>
<evidence type="ECO:0000313" key="5">
    <source>
        <dbReference type="EMBL" id="TWI31107.1"/>
    </source>
</evidence>
<name>A0A562NG54_9HYPH</name>
<dbReference type="AlphaFoldDB" id="A0A562NG54"/>
<dbReference type="PIRSF" id="PIRSF000977">
    <property type="entry name" value="Exodeoxyribonuclease_I"/>
    <property type="match status" value="1"/>
</dbReference>
<dbReference type="Gene3D" id="3.30.1520.20">
    <property type="entry name" value="Exonuclease ExoI, domain 2"/>
    <property type="match status" value="1"/>
</dbReference>
<dbReference type="InterPro" id="IPR038649">
    <property type="entry name" value="EXOI_SH3_sf"/>
</dbReference>
<organism evidence="5 6">
    <name type="scientific">Mesorhizobium tianshanense</name>
    <dbReference type="NCBI Taxonomy" id="39844"/>
    <lineage>
        <taxon>Bacteria</taxon>
        <taxon>Pseudomonadati</taxon>
        <taxon>Pseudomonadota</taxon>
        <taxon>Alphaproteobacteria</taxon>
        <taxon>Hyphomicrobiales</taxon>
        <taxon>Phyllobacteriaceae</taxon>
        <taxon>Mesorhizobium</taxon>
    </lineage>
</organism>
<dbReference type="GO" id="GO:0003677">
    <property type="term" value="F:DNA binding"/>
    <property type="evidence" value="ECO:0007669"/>
    <property type="project" value="UniProtKB-KW"/>
</dbReference>
<dbReference type="Pfam" id="PF26016">
    <property type="entry name" value="ExoI_C"/>
    <property type="match status" value="1"/>
</dbReference>
<keyword evidence="6" id="KW-1185">Reference proteome</keyword>
<dbReference type="InterPro" id="IPR036397">
    <property type="entry name" value="RNaseH_sf"/>
</dbReference>
<dbReference type="Pfam" id="PF00929">
    <property type="entry name" value="RNase_T"/>
    <property type="match status" value="1"/>
</dbReference>
<dbReference type="PROSITE" id="PS51785">
    <property type="entry name" value="EXOI_C"/>
    <property type="match status" value="1"/>
</dbReference>
<feature type="binding site" evidence="2">
    <location>
        <position position="7"/>
    </location>
    <ligand>
        <name>Mg(2+)</name>
        <dbReference type="ChEBI" id="CHEBI:18420"/>
        <label>1</label>
    </ligand>
</feature>
<gene>
    <name evidence="5" type="ORF">IQ26_04610</name>
</gene>
<dbReference type="PROSITE" id="PS51784">
    <property type="entry name" value="EXOI_SH3"/>
    <property type="match status" value="1"/>
</dbReference>
<sequence length="470" mass="53835">MSFVLYDVETTGLAKRFDQIVHFAAVYTDSELRINDRLQIRCRLMPHIVPSPEAMHLTGLRIGRLTDPALPSHFEMVTEIRQALQSWCPALFLGFNSLSFDEEFLRQAFYLCLHDAYLTNTQRSARADVLNLCRMTAALRPDVMKPALDATGRAVFKLKQLAEANGVAMTQAHDAMADVLTMHALCEIVRTRAPEIWSQFMRFSQKASVDSFMTGEEAFLVSETVGNQHRTRLVTRIGQHSEQVIRHYCLDLSADFDHLRGLSHDELIALCKTADRPIVTVRTNVAPTLWALYDATPEHLAPFDEAEILERVAHLRDDRPFLERLRAAAQAAERAYLPSPHVEEQLYERGFPPPQDKALMARFHAAPWEQRQGIARQFADERYRRLAMRLVYFERPDLLSTELRLTLQQQVRKRVLEADVNTPWRSVVKARRESEALIAGGLDSEDLDRQHQFLTYLDECTERLALPLAS</sequence>
<feature type="binding site" evidence="2">
    <location>
        <position position="9"/>
    </location>
    <ligand>
        <name>Mg(2+)</name>
        <dbReference type="ChEBI" id="CHEBI:18420"/>
        <label>2</label>
    </ligand>
</feature>
<reference evidence="5 6" key="1">
    <citation type="journal article" date="2015" name="Stand. Genomic Sci.">
        <title>Genomic Encyclopedia of Bacterial and Archaeal Type Strains, Phase III: the genomes of soil and plant-associated and newly described type strains.</title>
        <authorList>
            <person name="Whitman W.B."/>
            <person name="Woyke T."/>
            <person name="Klenk H.P."/>
            <person name="Zhou Y."/>
            <person name="Lilburn T.G."/>
            <person name="Beck B.J."/>
            <person name="De Vos P."/>
            <person name="Vandamme P."/>
            <person name="Eisen J.A."/>
            <person name="Garrity G."/>
            <person name="Hugenholtz P."/>
            <person name="Kyrpides N.C."/>
        </authorList>
    </citation>
    <scope>NUCLEOTIDE SEQUENCE [LARGE SCALE GENOMIC DNA]</scope>
    <source>
        <strain evidence="5 6">CGMCC 1.2546</strain>
    </source>
</reference>
<evidence type="ECO:0000256" key="2">
    <source>
        <dbReference type="PIRSR" id="PIRSR000977-2"/>
    </source>
</evidence>
<comment type="cofactor">
    <cofactor evidence="2">
        <name>Mg(2+)</name>
        <dbReference type="ChEBI" id="CHEBI:18420"/>
    </cofactor>
    <text evidence="2">Binds 2 Mg(2+) ions per monomer.</text>
</comment>
<feature type="binding site" evidence="1">
    <location>
        <position position="157"/>
    </location>
    <ligand>
        <name>substrate</name>
    </ligand>
</feature>
<comment type="caution">
    <text evidence="5">The sequence shown here is derived from an EMBL/GenBank/DDBJ whole genome shotgun (WGS) entry which is preliminary data.</text>
</comment>
<evidence type="ECO:0000259" key="3">
    <source>
        <dbReference type="PROSITE" id="PS51784"/>
    </source>
</evidence>
<evidence type="ECO:0000313" key="6">
    <source>
        <dbReference type="Proteomes" id="UP000317122"/>
    </source>
</evidence>
<proteinExistence type="predicted"/>
<dbReference type="GO" id="GO:0008310">
    <property type="term" value="F:single-stranded DNA 3'-5' DNA exonuclease activity"/>
    <property type="evidence" value="ECO:0007669"/>
    <property type="project" value="UniProtKB-EC"/>
</dbReference>
<feature type="domain" description="ExoI SH3-like" evidence="3">
    <location>
        <begin position="194"/>
        <end position="333"/>
    </location>
</feature>
<dbReference type="PANTHER" id="PTHR30231:SF41">
    <property type="entry name" value="DNA POLYMERASE III SUBUNIT EPSILON"/>
    <property type="match status" value="1"/>
</dbReference>
<protein>
    <submittedName>
        <fullName evidence="5">Exodeoxyribonuclease I subunit C</fullName>
    </submittedName>
</protein>
<dbReference type="InterPro" id="IPR058561">
    <property type="entry name" value="Exonuc_1_C"/>
</dbReference>
<dbReference type="EMBL" id="VLKT01000031">
    <property type="protein sequence ID" value="TWI31107.1"/>
    <property type="molecule type" value="Genomic_DNA"/>
</dbReference>
<accession>A0A562NG54</accession>